<accession>A0AAW1CTS7</accession>
<dbReference type="PROSITE" id="PS50053">
    <property type="entry name" value="UBIQUITIN_2"/>
    <property type="match status" value="1"/>
</dbReference>
<name>A0AAW1CTS7_9HEMI</name>
<evidence type="ECO:0000259" key="1">
    <source>
        <dbReference type="PROSITE" id="PS50053"/>
    </source>
</evidence>
<keyword evidence="3" id="KW-1185">Reference proteome</keyword>
<reference evidence="2 3" key="1">
    <citation type="submission" date="2022-12" db="EMBL/GenBank/DDBJ databases">
        <title>Chromosome-level genome assembly of true bugs.</title>
        <authorList>
            <person name="Ma L."/>
            <person name="Li H."/>
        </authorList>
    </citation>
    <scope>NUCLEOTIDE SEQUENCE [LARGE SCALE GENOMIC DNA]</scope>
    <source>
        <strain evidence="2">Lab_2022b</strain>
    </source>
</reference>
<dbReference type="SUPFAM" id="SSF54236">
    <property type="entry name" value="Ubiquitin-like"/>
    <property type="match status" value="1"/>
</dbReference>
<dbReference type="EMBL" id="JAPXFL010000009">
    <property type="protein sequence ID" value="KAK9501697.1"/>
    <property type="molecule type" value="Genomic_DNA"/>
</dbReference>
<feature type="domain" description="Ubiquitin-like" evidence="1">
    <location>
        <begin position="1"/>
        <end position="37"/>
    </location>
</feature>
<protein>
    <recommendedName>
        <fullName evidence="1">Ubiquitin-like domain-containing protein</fullName>
    </recommendedName>
</protein>
<dbReference type="Gene3D" id="3.10.20.90">
    <property type="entry name" value="Phosphatidylinositol 3-kinase Catalytic Subunit, Chain A, domain 1"/>
    <property type="match status" value="1"/>
</dbReference>
<gene>
    <name evidence="2" type="ORF">O3M35_012373</name>
</gene>
<dbReference type="AlphaFoldDB" id="A0AAW1CTS7"/>
<dbReference type="InterPro" id="IPR000626">
    <property type="entry name" value="Ubiquitin-like_dom"/>
</dbReference>
<sequence>MATQMGKLKKSYSERIGVPVGSLRFLFDGRRINDDETPKQVFFSNILELKIVLFINVHLSFFSCKCLLL</sequence>
<proteinExistence type="predicted"/>
<dbReference type="Proteomes" id="UP001461498">
    <property type="component" value="Unassembled WGS sequence"/>
</dbReference>
<evidence type="ECO:0000313" key="2">
    <source>
        <dbReference type="EMBL" id="KAK9501697.1"/>
    </source>
</evidence>
<evidence type="ECO:0000313" key="3">
    <source>
        <dbReference type="Proteomes" id="UP001461498"/>
    </source>
</evidence>
<dbReference type="Pfam" id="PF00240">
    <property type="entry name" value="ubiquitin"/>
    <property type="match status" value="1"/>
</dbReference>
<comment type="caution">
    <text evidence="2">The sequence shown here is derived from an EMBL/GenBank/DDBJ whole genome shotgun (WGS) entry which is preliminary data.</text>
</comment>
<dbReference type="InterPro" id="IPR029071">
    <property type="entry name" value="Ubiquitin-like_domsf"/>
</dbReference>
<organism evidence="2 3">
    <name type="scientific">Rhynocoris fuscipes</name>
    <dbReference type="NCBI Taxonomy" id="488301"/>
    <lineage>
        <taxon>Eukaryota</taxon>
        <taxon>Metazoa</taxon>
        <taxon>Ecdysozoa</taxon>
        <taxon>Arthropoda</taxon>
        <taxon>Hexapoda</taxon>
        <taxon>Insecta</taxon>
        <taxon>Pterygota</taxon>
        <taxon>Neoptera</taxon>
        <taxon>Paraneoptera</taxon>
        <taxon>Hemiptera</taxon>
        <taxon>Heteroptera</taxon>
        <taxon>Panheteroptera</taxon>
        <taxon>Cimicomorpha</taxon>
        <taxon>Reduviidae</taxon>
        <taxon>Harpactorinae</taxon>
        <taxon>Harpactorini</taxon>
        <taxon>Rhynocoris</taxon>
    </lineage>
</organism>